<dbReference type="EMBL" id="ABJB010359172">
    <property type="status" value="NOT_ANNOTATED_CDS"/>
    <property type="molecule type" value="Genomic_DNA"/>
</dbReference>
<proteinExistence type="inferred from homology"/>
<evidence type="ECO:0000256" key="2">
    <source>
        <dbReference type="SAM" id="SignalP"/>
    </source>
</evidence>
<dbReference type="PRINTS" id="PR00776">
    <property type="entry name" value="HEMOGLOBNASE"/>
</dbReference>
<dbReference type="VEuPathDB" id="VectorBase:ISCI024575"/>
<dbReference type="OrthoDB" id="192611at2759"/>
<reference evidence="4" key="2">
    <citation type="submission" date="2020-05" db="UniProtKB">
        <authorList>
            <consortium name="EnsemblMetazoa"/>
        </authorList>
    </citation>
    <scope>IDENTIFICATION</scope>
    <source>
        <strain evidence="4">wikel</strain>
    </source>
</reference>
<name>B7Q113_IXOSC</name>
<dbReference type="VEuPathDB" id="VectorBase:ISCP_020141"/>
<protein>
    <submittedName>
        <fullName evidence="3">Asparaginyl peptidase, putative</fullName>
    </submittedName>
</protein>
<dbReference type="PANTHER" id="PTHR12000:SF42">
    <property type="entry name" value="LEGUMAIN"/>
    <property type="match status" value="1"/>
</dbReference>
<dbReference type="EMBL" id="DS835312">
    <property type="protein sequence ID" value="EEC12535.1"/>
    <property type="molecule type" value="Genomic_DNA"/>
</dbReference>
<dbReference type="VEuPathDB" id="VectorBase:ISCW024575"/>
<dbReference type="STRING" id="6945.B7Q113"/>
<evidence type="ECO:0000313" key="3">
    <source>
        <dbReference type="EMBL" id="EEC12535.1"/>
    </source>
</evidence>
<dbReference type="EnsemblMetazoa" id="ISCW024575-RA">
    <property type="protein sequence ID" value="ISCW024575-PA"/>
    <property type="gene ID" value="ISCW024575"/>
</dbReference>
<dbReference type="GO" id="GO:0008233">
    <property type="term" value="F:peptidase activity"/>
    <property type="evidence" value="ECO:0007669"/>
    <property type="project" value="InterPro"/>
</dbReference>
<accession>B7Q113</accession>
<gene>
    <name evidence="4" type="primary">8034299</name>
    <name evidence="3" type="ORF">IscW_ISCW024575</name>
</gene>
<feature type="signal peptide" evidence="2">
    <location>
        <begin position="1"/>
        <end position="30"/>
    </location>
</feature>
<keyword evidence="5" id="KW-1185">Reference proteome</keyword>
<feature type="non-terminal residue" evidence="3">
    <location>
        <position position="177"/>
    </location>
</feature>
<dbReference type="AlphaFoldDB" id="B7Q113"/>
<dbReference type="GO" id="GO:0006508">
    <property type="term" value="P:proteolysis"/>
    <property type="evidence" value="ECO:0007669"/>
    <property type="project" value="InterPro"/>
</dbReference>
<dbReference type="PANTHER" id="PTHR12000">
    <property type="entry name" value="HEMOGLOBINASE FAMILY MEMBER"/>
    <property type="match status" value="1"/>
</dbReference>
<feature type="chain" id="PRO_5010826570" evidence="2">
    <location>
        <begin position="31"/>
        <end position="177"/>
    </location>
</feature>
<dbReference type="KEGG" id="isc:8034299"/>
<dbReference type="MEROPS" id="C13.004"/>
<dbReference type="PaxDb" id="6945-B7Q113"/>
<dbReference type="InParanoid" id="B7Q113"/>
<dbReference type="Pfam" id="PF01650">
    <property type="entry name" value="Peptidase_C13"/>
    <property type="match status" value="1"/>
</dbReference>
<reference evidence="3 5" key="1">
    <citation type="submission" date="2008-03" db="EMBL/GenBank/DDBJ databases">
        <title>Annotation of Ixodes scapularis.</title>
        <authorList>
            <consortium name="Ixodes scapularis Genome Project Consortium"/>
            <person name="Caler E."/>
            <person name="Hannick L.I."/>
            <person name="Bidwell S."/>
            <person name="Joardar V."/>
            <person name="Thiagarajan M."/>
            <person name="Amedeo P."/>
            <person name="Galinsky K.J."/>
            <person name="Schobel S."/>
            <person name="Inman J."/>
            <person name="Hostetler J."/>
            <person name="Miller J."/>
            <person name="Hammond M."/>
            <person name="Megy K."/>
            <person name="Lawson D."/>
            <person name="Kodira C."/>
            <person name="Sutton G."/>
            <person name="Meyer J."/>
            <person name="Hill C.A."/>
            <person name="Birren B."/>
            <person name="Nene V."/>
            <person name="Collins F."/>
            <person name="Alarcon-Chaidez F."/>
            <person name="Wikel S."/>
            <person name="Strausberg R."/>
        </authorList>
    </citation>
    <scope>NUCLEOTIDE SEQUENCE [LARGE SCALE GENOMIC DNA]</scope>
    <source>
        <strain evidence="5">Wikel</strain>
        <strain evidence="3">Wikel colony</strain>
    </source>
</reference>
<dbReference type="Gene3D" id="3.40.50.1460">
    <property type="match status" value="1"/>
</dbReference>
<evidence type="ECO:0000256" key="1">
    <source>
        <dbReference type="ARBA" id="ARBA00009941"/>
    </source>
</evidence>
<evidence type="ECO:0000313" key="5">
    <source>
        <dbReference type="Proteomes" id="UP000001555"/>
    </source>
</evidence>
<dbReference type="HOGENOM" id="CLU_076992_2_0_1"/>
<comment type="similarity">
    <text evidence="1">Belongs to the peptidase C13 family.</text>
</comment>
<evidence type="ECO:0000313" key="4">
    <source>
        <dbReference type="EnsemblMetazoa" id="ISCW024575-PA"/>
    </source>
</evidence>
<sequence>MLSLMAIRPPPALIFLFAFAVATLIPATKTQEEDDVKIWALLVAGSKGYINYRHQADVCHAYHILKQNGVLEERIVVMMYDDIAHHELNPTPGVILNYPNGPNVYAGVPKDYTGDLVSAYNFLSILQGEAVEGGSGKVIASGPNDHVFVYFADHGGPGLIAFPNDNLHATSLNGALK</sequence>
<dbReference type="InterPro" id="IPR001096">
    <property type="entry name" value="Peptidase_C13"/>
</dbReference>
<keyword evidence="2" id="KW-0732">Signal</keyword>
<dbReference type="Proteomes" id="UP000001555">
    <property type="component" value="Unassembled WGS sequence"/>
</dbReference>
<organism>
    <name type="scientific">Ixodes scapularis</name>
    <name type="common">Black-legged tick</name>
    <name type="synonym">Deer tick</name>
    <dbReference type="NCBI Taxonomy" id="6945"/>
    <lineage>
        <taxon>Eukaryota</taxon>
        <taxon>Metazoa</taxon>
        <taxon>Ecdysozoa</taxon>
        <taxon>Arthropoda</taxon>
        <taxon>Chelicerata</taxon>
        <taxon>Arachnida</taxon>
        <taxon>Acari</taxon>
        <taxon>Parasitiformes</taxon>
        <taxon>Ixodida</taxon>
        <taxon>Ixodoidea</taxon>
        <taxon>Ixodidae</taxon>
        <taxon>Ixodinae</taxon>
        <taxon>Ixodes</taxon>
    </lineage>
</organism>